<dbReference type="AlphaFoldDB" id="A0A484K994"/>
<accession>A0A484K994</accession>
<dbReference type="OrthoDB" id="1299890at2759"/>
<dbReference type="Proteomes" id="UP000595140">
    <property type="component" value="Unassembled WGS sequence"/>
</dbReference>
<name>A0A484K994_9ASTE</name>
<keyword evidence="2" id="KW-1185">Reference proteome</keyword>
<dbReference type="EMBL" id="OOIL02000126">
    <property type="protein sequence ID" value="VFQ61095.1"/>
    <property type="molecule type" value="Genomic_DNA"/>
</dbReference>
<protein>
    <recommendedName>
        <fullName evidence="3">Reverse transcriptase domain-containing protein</fullName>
    </recommendedName>
</protein>
<gene>
    <name evidence="1" type="ORF">CCAM_LOCUS2871</name>
</gene>
<evidence type="ECO:0000313" key="1">
    <source>
        <dbReference type="EMBL" id="VFQ61095.1"/>
    </source>
</evidence>
<dbReference type="PANTHER" id="PTHR46238">
    <property type="entry name" value="REVERSE TRANSCRIPTASE DOMAIN-CONTAINING PROTEIN"/>
    <property type="match status" value="1"/>
</dbReference>
<sequence length="109" mass="12467">MMDILTLGVQGEVPWCMLFADDIVLIDDTRDGLNNKTEYMECRFSGQELESMVEVRIDSHLVPKVDKFRGSVIQADVELDVDVAHCGGAAWAKWRWTSGFCAIRRFRVR</sequence>
<evidence type="ECO:0000313" key="2">
    <source>
        <dbReference type="Proteomes" id="UP000595140"/>
    </source>
</evidence>
<reference evidence="1 2" key="1">
    <citation type="submission" date="2018-04" db="EMBL/GenBank/DDBJ databases">
        <authorList>
            <person name="Vogel A."/>
        </authorList>
    </citation>
    <scope>NUCLEOTIDE SEQUENCE [LARGE SCALE GENOMIC DNA]</scope>
</reference>
<proteinExistence type="predicted"/>
<evidence type="ECO:0008006" key="3">
    <source>
        <dbReference type="Google" id="ProtNLM"/>
    </source>
</evidence>
<organism evidence="1 2">
    <name type="scientific">Cuscuta campestris</name>
    <dbReference type="NCBI Taxonomy" id="132261"/>
    <lineage>
        <taxon>Eukaryota</taxon>
        <taxon>Viridiplantae</taxon>
        <taxon>Streptophyta</taxon>
        <taxon>Embryophyta</taxon>
        <taxon>Tracheophyta</taxon>
        <taxon>Spermatophyta</taxon>
        <taxon>Magnoliopsida</taxon>
        <taxon>eudicotyledons</taxon>
        <taxon>Gunneridae</taxon>
        <taxon>Pentapetalae</taxon>
        <taxon>asterids</taxon>
        <taxon>lamiids</taxon>
        <taxon>Solanales</taxon>
        <taxon>Convolvulaceae</taxon>
        <taxon>Cuscuteae</taxon>
        <taxon>Cuscuta</taxon>
        <taxon>Cuscuta subgen. Grammica</taxon>
        <taxon>Cuscuta sect. Cleistogrammica</taxon>
    </lineage>
</organism>
<dbReference type="PANTHER" id="PTHR46238:SF8">
    <property type="entry name" value="ENDONUCLEASE_EXONUCLEASE_PHOSPHATASE DOMAIN-CONTAINING PROTEIN"/>
    <property type="match status" value="1"/>
</dbReference>